<evidence type="ECO:0000313" key="3">
    <source>
        <dbReference type="EMBL" id="GAA1908259.1"/>
    </source>
</evidence>
<feature type="compositionally biased region" description="Low complexity" evidence="1">
    <location>
        <begin position="918"/>
        <end position="950"/>
    </location>
</feature>
<dbReference type="Pfam" id="PF04738">
    <property type="entry name" value="Lant_dehydr_N"/>
    <property type="match status" value="2"/>
</dbReference>
<protein>
    <recommendedName>
        <fullName evidence="2">Lantibiotic dehydratase N-terminal domain-containing protein</fullName>
    </recommendedName>
</protein>
<feature type="domain" description="Lantibiotic dehydratase N-terminal" evidence="2">
    <location>
        <begin position="635"/>
        <end position="839"/>
    </location>
</feature>
<proteinExistence type="predicted"/>
<evidence type="ECO:0000256" key="1">
    <source>
        <dbReference type="SAM" id="MobiDB-lite"/>
    </source>
</evidence>
<name>A0ABN2NZQ9_9ACTN</name>
<sequence length="957" mass="104448">MDDPSRSIGPRFMLRIAGLPADTVAALRCPESRRWADRTLAETSRLREDGARLGDRLHAVVSGIEDPAARRRLLKLRRDVFNARLPRDPATELALVAEADARLGRDLAAWLEDRARLAEDLAAGADLLGAELTASRAALRRIAAEERLRDGLLLASPSLDAQLDAYLRTPPERADKRNRKVERSLLAYLYRTACKTSPFSTFTGVALGEFTDDAGMAGTEGRGRAARELRVADEWTSHPRLNVLALERIAEAVLADPARRADLPVAPASGWIRDENRVRYVRRWITAGDDDAAVTFDSVKDRLFFLRRSGALERMLTLFEERGEPRYGELAGWLAADQGATEEEAGQYLATLLDLGMLQVPSLHAQVHDVDPLGKFQRSLRALGRPWADRTADALETPAACLRGFPEAGPARRRELLEELRASLHAVQRELGAERTRVPQTVLYEDVTAPPVRTGRDGWEGPVFEPLRAVEETLPAFDLTLTQRIMLKGFFLARYGKGGRCTDLQKLVHDFHEDFFDQYMSFTAGKQRFDERGRYVPEENWLNLPQISALDSARRTFAAGMRAIWEVGGAGAGATAGDPGEVVLPAELLEAVAGELAPVRPALALYSHHIQVAEQGDGDDPLVVLNRSFGGLSFPFSRFTHCLDSDGDGSGEPFSERLRDRARQLEPEGAVFAEVTGGQVTSNLNLHARLTDHEIVCPGETSPVPAHQQLHLDDLFIEHDPVADRLVLRSARLGREVVPVYLGYLVPLALPEIPRTLLLLSPSAMASLDVWGGVPESEADAGVTRRPRVRAGRVVLARRSWSAPASALPLRGPEDSDADWFRGWHRWRIAQELPDRVFATVSQGGARGATAAKPQYVDFDSALSLAAFEALLRTDKARVVLQEMLPADDQLHAGSGRGAHVAELSVETVTAPAPPAPSARSGQAPEPALAGAGLPAAAGHAPETAEAAEAAESKDRT</sequence>
<reference evidence="3 4" key="1">
    <citation type="journal article" date="2019" name="Int. J. Syst. Evol. Microbiol.">
        <title>The Global Catalogue of Microorganisms (GCM) 10K type strain sequencing project: providing services to taxonomists for standard genome sequencing and annotation.</title>
        <authorList>
            <consortium name="The Broad Institute Genomics Platform"/>
            <consortium name="The Broad Institute Genome Sequencing Center for Infectious Disease"/>
            <person name="Wu L."/>
            <person name="Ma J."/>
        </authorList>
    </citation>
    <scope>NUCLEOTIDE SEQUENCE [LARGE SCALE GENOMIC DNA]</scope>
    <source>
        <strain evidence="3 4">JCM 13581</strain>
    </source>
</reference>
<dbReference type="EMBL" id="BAAAMJ010000015">
    <property type="protein sequence ID" value="GAA1908259.1"/>
    <property type="molecule type" value="Genomic_DNA"/>
</dbReference>
<feature type="region of interest" description="Disordered" evidence="1">
    <location>
        <begin position="910"/>
        <end position="957"/>
    </location>
</feature>
<accession>A0ABN2NZQ9</accession>
<organism evidence="3 4">
    <name type="scientific">Streptomyces sodiiphilus</name>
    <dbReference type="NCBI Taxonomy" id="226217"/>
    <lineage>
        <taxon>Bacteria</taxon>
        <taxon>Bacillati</taxon>
        <taxon>Actinomycetota</taxon>
        <taxon>Actinomycetes</taxon>
        <taxon>Kitasatosporales</taxon>
        <taxon>Streptomycetaceae</taxon>
        <taxon>Streptomyces</taxon>
    </lineage>
</organism>
<dbReference type="InterPro" id="IPR006827">
    <property type="entry name" value="Lant_deHydtase_N"/>
</dbReference>
<keyword evidence="4" id="KW-1185">Reference proteome</keyword>
<gene>
    <name evidence="3" type="ORF">GCM10009716_17760</name>
</gene>
<feature type="domain" description="Lantibiotic dehydratase N-terminal" evidence="2">
    <location>
        <begin position="145"/>
        <end position="433"/>
    </location>
</feature>
<evidence type="ECO:0000313" key="4">
    <source>
        <dbReference type="Proteomes" id="UP001501303"/>
    </source>
</evidence>
<evidence type="ECO:0000259" key="2">
    <source>
        <dbReference type="Pfam" id="PF04738"/>
    </source>
</evidence>
<comment type="caution">
    <text evidence="3">The sequence shown here is derived from an EMBL/GenBank/DDBJ whole genome shotgun (WGS) entry which is preliminary data.</text>
</comment>
<dbReference type="Proteomes" id="UP001501303">
    <property type="component" value="Unassembled WGS sequence"/>
</dbReference>